<evidence type="ECO:0000313" key="6">
    <source>
        <dbReference type="EMBL" id="MBM4628545.1"/>
    </source>
</evidence>
<dbReference type="EMBL" id="WVDC01000019">
    <property type="protein sequence ID" value="NKW44340.1"/>
    <property type="molecule type" value="Genomic_DNA"/>
</dbReference>
<keyword evidence="1" id="KW-0732">Signal</keyword>
<dbReference type="Proteomes" id="UP000608063">
    <property type="component" value="Unassembled WGS sequence"/>
</dbReference>
<evidence type="ECO:0000313" key="4">
    <source>
        <dbReference type="EMBL" id="BAB16615.1"/>
    </source>
</evidence>
<evidence type="ECO:0000313" key="9">
    <source>
        <dbReference type="EMBL" id="NKT77993.1"/>
    </source>
</evidence>
<feature type="signal peptide" evidence="1">
    <location>
        <begin position="1"/>
        <end position="31"/>
    </location>
</feature>
<dbReference type="Proteomes" id="UP000808906">
    <property type="component" value="Unassembled WGS sequence"/>
</dbReference>
<dbReference type="Proteomes" id="UP000603463">
    <property type="component" value="Unassembled WGS sequence"/>
</dbReference>
<reference evidence="3" key="2">
    <citation type="journal article" date="2010" name="FEMS Microbiol. Lett.">
        <title>Analysis of plasmid diversity in 96 Rhodococcus equi strains isolated in Normandy (France) and sequencing of the 87-kb type I virulence plasmid.</title>
        <authorList>
            <person name="Duquesne F."/>
            <person name="Hebert L."/>
            <person name="Sevin C."/>
            <person name="Breuil M.F."/>
            <person name="Tapprest J."/>
            <person name="Laugier C."/>
            <person name="Petry S."/>
        </authorList>
    </citation>
    <scope>NUCLEOTIDE SEQUENCE</scope>
    <source>
        <strain evidence="3">MBE116</strain>
        <plasmid evidence="3">pVAPAMBE116</plasmid>
    </source>
</reference>
<gene>
    <name evidence="4" type="primary">vapH</name>
    <name evidence="5" type="ORF">GS441_12615</name>
    <name evidence="6" type="ORF">GS453_17470</name>
    <name evidence="7" type="ORF">GS551_24735</name>
    <name evidence="8" type="ORF">GS882_07200</name>
    <name evidence="9" type="ORF">GS882_07610</name>
    <name evidence="10" type="ORF">GS947_22945</name>
    <name evidence="11" type="ORF">GS947_23865</name>
    <name evidence="3" type="ORF">pVAPA_vapH</name>
</gene>
<geneLocation type="plasmid" evidence="3">
    <name>pVAPAMBE116</name>
</geneLocation>
<geneLocation type="plasmid" evidence="4">
    <name>pREAT701</name>
    <name>p33701</name>
</geneLocation>
<evidence type="ECO:0000313" key="8">
    <source>
        <dbReference type="EMBL" id="NKT77915.1"/>
    </source>
</evidence>
<reference evidence="4" key="1">
    <citation type="journal article" date="2000" name="Infect. Immun.">
        <title>DNA sequence and comparison of virulence plasmids from Rhodococcus equi ATCC 33701 and 103.</title>
        <authorList>
            <person name="Takai S."/>
            <person name="Hines S.A."/>
            <person name="Sekizaki T."/>
            <person name="Nicholson V.M."/>
            <person name="Alperin D.A."/>
            <person name="Osaki M."/>
            <person name="Takamatsu D."/>
            <person name="Nakamura M."/>
            <person name="Suzuki K."/>
            <person name="Ogino N."/>
            <person name="Kakuda T."/>
            <person name="Dan H."/>
            <person name="Prescott J.F."/>
        </authorList>
    </citation>
    <scope>NUCLEOTIDE SEQUENCE</scope>
    <source>
        <strain evidence="2">103</strain>
        <strain evidence="4">ATCC33701</strain>
        <plasmid evidence="4">pREAT701 (p33701)</plasmid>
        <plasmid evidence="2">unnamed</plasmid>
    </source>
</reference>
<keyword evidence="4" id="KW-0614">Plasmid</keyword>
<geneLocation type="plasmid" evidence="2">
    <name>unnamed</name>
</geneLocation>
<dbReference type="Proteomes" id="UP000738270">
    <property type="component" value="Unassembled WGS sequence"/>
</dbReference>
<evidence type="ECO:0000313" key="10">
    <source>
        <dbReference type="EMBL" id="NKW44340.1"/>
    </source>
</evidence>
<accession>Q9ETW8</accession>
<dbReference type="EMBL" id="WUXR01000006">
    <property type="protein sequence ID" value="MBM4566248.1"/>
    <property type="molecule type" value="Genomic_DNA"/>
</dbReference>
<dbReference type="EMBL" id="AP001204">
    <property type="protein sequence ID" value="BAB16615.1"/>
    <property type="molecule type" value="Genomic_DNA"/>
</dbReference>
<dbReference type="Gene3D" id="2.40.128.480">
    <property type="entry name" value="Rhodococcus equi virulence-associated protein"/>
    <property type="match status" value="1"/>
</dbReference>
<proteinExistence type="predicted"/>
<dbReference type="Pfam" id="PF05526">
    <property type="entry name" value="R_equi_Vir"/>
    <property type="match status" value="1"/>
</dbReference>
<reference evidence="8" key="4">
    <citation type="journal article" date="2020" name="Environ. Microbiol.">
        <title>The novel and transferable erm(51) gene confers Macrolides, Lincosamides, and Streptogramins B (MLSB) resistance to clonal Rhodococcus equi in the environment.</title>
        <authorList>
            <person name="Huber L."/>
            <person name="Giguere S."/>
            <person name="Slovis N.M."/>
            <person name="Alvarez-Narvaez S."/>
            <person name="Hart K.A."/>
            <person name="Greiter M."/>
            <person name="Morris E.R.A."/>
            <person name="Cohen N.D."/>
        </authorList>
    </citation>
    <scope>NUCLEOTIDE SEQUENCE</scope>
    <source>
        <strain evidence="8">Lh_116_1</strain>
        <strain evidence="10">Lh_16_1</strain>
    </source>
</reference>
<dbReference type="InterPro" id="IPR038625">
    <property type="entry name" value="R_equi_Vir_sf"/>
</dbReference>
<dbReference type="EMBL" id="WVBC01000020">
    <property type="protein sequence ID" value="NKT77915.1"/>
    <property type="molecule type" value="Genomic_DNA"/>
</dbReference>
<dbReference type="EMBL" id="HM114217">
    <property type="protein sequence ID" value="ADI50242.1"/>
    <property type="molecule type" value="Genomic_DNA"/>
</dbReference>
<evidence type="ECO:0000313" key="5">
    <source>
        <dbReference type="EMBL" id="MBM4566248.1"/>
    </source>
</evidence>
<dbReference type="EMBL" id="AF116907">
    <property type="protein sequence ID" value="AAG21710.1"/>
    <property type="molecule type" value="Genomic_DNA"/>
</dbReference>
<dbReference type="AlphaFoldDB" id="Q9ETW8"/>
<dbReference type="EMBL" id="WUXD01000038">
    <property type="protein sequence ID" value="MBM4628545.1"/>
    <property type="molecule type" value="Genomic_DNA"/>
</dbReference>
<dbReference type="RefSeq" id="WP_010900368.1">
    <property type="nucleotide sequence ID" value="NC_002576.1"/>
</dbReference>
<feature type="chain" id="PRO_5010977368" evidence="1">
    <location>
        <begin position="32"/>
        <end position="187"/>
    </location>
</feature>
<dbReference type="EMBL" id="WVDC01000024">
    <property type="protein sequence ID" value="NKW44506.1"/>
    <property type="molecule type" value="Genomic_DNA"/>
</dbReference>
<protein>
    <submittedName>
        <fullName evidence="4">R. equi VapH protein</fullName>
    </submittedName>
    <submittedName>
        <fullName evidence="2 5">Virulence-associated protein VapH</fullName>
    </submittedName>
</protein>
<dbReference type="InterPro" id="IPR008810">
    <property type="entry name" value="R_equi_Vir"/>
</dbReference>
<sequence>MNLSKTTRKFLSRTAVPATFVMALTVPWGCAAPPPLPDGPTHDLPTWREEGANYSDGTMLVRASSNFLEPSTHSDSGQQQWTVQGVLASALVYQRLKLNVEGGETFEGYAGGLSFPGGAMVWGTLFTDNIQRLYDRTESFEFNAVGPYLNVNFFDGHSAILGHAQLGGVSSVIGIGGGTGTWIGDVA</sequence>
<name>Q9ETW8_RHOHA</name>
<reference evidence="5" key="3">
    <citation type="submission" date="2019-11" db="EMBL/GenBank/DDBJ databases">
        <title>Spread of Macrolides and rifampicin resistant Rhodococcus equi in clinical isolates in the USA.</title>
        <authorList>
            <person name="Alvarez-Narvaez S."/>
            <person name="Huber L."/>
            <person name="Cohen N.D."/>
            <person name="Slovis N."/>
            <person name="Greiter M."/>
            <person name="Giguere S."/>
            <person name="Hart K."/>
        </authorList>
    </citation>
    <scope>NUCLEOTIDE SEQUENCE</scope>
    <source>
        <strain evidence="5">Lh_17</strain>
        <strain evidence="6">Lh_38</strain>
        <strain evidence="7">Lh_5</strain>
    </source>
</reference>
<evidence type="ECO:0000256" key="1">
    <source>
        <dbReference type="SAM" id="SignalP"/>
    </source>
</evidence>
<dbReference type="EMBL" id="WUYC01000012">
    <property type="protein sequence ID" value="MBM4717330.1"/>
    <property type="molecule type" value="Genomic_DNA"/>
</dbReference>
<evidence type="ECO:0000313" key="7">
    <source>
        <dbReference type="EMBL" id="MBM4717330.1"/>
    </source>
</evidence>
<evidence type="ECO:0000313" key="2">
    <source>
        <dbReference type="EMBL" id="AAG21710.1"/>
    </source>
</evidence>
<evidence type="ECO:0000313" key="3">
    <source>
        <dbReference type="EMBL" id="ADI50242.1"/>
    </source>
</evidence>
<dbReference type="EMBL" id="WVBC01000020">
    <property type="protein sequence ID" value="NKT77993.1"/>
    <property type="molecule type" value="Genomic_DNA"/>
</dbReference>
<evidence type="ECO:0000313" key="11">
    <source>
        <dbReference type="EMBL" id="NKW44506.1"/>
    </source>
</evidence>
<dbReference type="PIRSF" id="PIRSF009221">
    <property type="entry name" value="R_equi_Vir"/>
    <property type="match status" value="1"/>
</dbReference>
<organism evidence="4">
    <name type="scientific">Rhodococcus hoagii</name>
    <name type="common">Corynebacterium equii</name>
    <dbReference type="NCBI Taxonomy" id="43767"/>
    <lineage>
        <taxon>Bacteria</taxon>
        <taxon>Bacillati</taxon>
        <taxon>Actinomycetota</taxon>
        <taxon>Actinomycetes</taxon>
        <taxon>Mycobacteriales</taxon>
        <taxon>Nocardiaceae</taxon>
        <taxon>Prescottella</taxon>
    </lineage>
</organism>
<dbReference type="Proteomes" id="UP000706122">
    <property type="component" value="Unassembled WGS sequence"/>
</dbReference>
<dbReference type="SMR" id="Q9ETW8"/>